<proteinExistence type="predicted"/>
<accession>A0A061R8K4</accession>
<gene>
    <name evidence="2" type="ORF">TSPGSL018_9054</name>
</gene>
<organism evidence="2">
    <name type="scientific">Tetraselmis sp. GSL018</name>
    <dbReference type="NCBI Taxonomy" id="582737"/>
    <lineage>
        <taxon>Eukaryota</taxon>
        <taxon>Viridiplantae</taxon>
        <taxon>Chlorophyta</taxon>
        <taxon>core chlorophytes</taxon>
        <taxon>Chlorodendrophyceae</taxon>
        <taxon>Chlorodendrales</taxon>
        <taxon>Chlorodendraceae</taxon>
        <taxon>Tetraselmis</taxon>
    </lineage>
</organism>
<dbReference type="InterPro" id="IPR029063">
    <property type="entry name" value="SAM-dependent_MTases_sf"/>
</dbReference>
<sequence length="331" mass="35962">MELLRTSSTAPNMHCKLFAPHQSAYSKTKLPYNLRPHLQLNWQLTRPHSGRVQASYQPANPDASEEFRYLQPQSPICLHSTCSTYNRNIRVIQMPEVGVPPEVAGRRVLLLDHSGNIHSIHSEGRPFTTAYWDQLAAVEALVPEGPIAVIGLGAGTVVHLIRSFSPEREFHGWELDPEVVSAARRFFGLGALEEGGSLAIHTGDVFEEDIRIGGGFAAIVVDIFADASLHDKLLQADTWRWIGGALAPGGRVIANLGLAAIDGLEDHPSVVKAQAALGAMREAFAGHVCFKHWISDNSGSTIAMSGTLPEPSEFGALPDELGRCRGGWWSV</sequence>
<protein>
    <submittedName>
        <fullName evidence="2">Putative spermidine synthase-like</fullName>
    </submittedName>
</protein>
<dbReference type="Gene3D" id="3.40.50.150">
    <property type="entry name" value="Vaccinia Virus protein VP39"/>
    <property type="match status" value="1"/>
</dbReference>
<keyword evidence="1" id="KW-0620">Polyamine biosynthesis</keyword>
<evidence type="ECO:0000256" key="1">
    <source>
        <dbReference type="ARBA" id="ARBA00023115"/>
    </source>
</evidence>
<dbReference type="PANTHER" id="PTHR43317">
    <property type="entry name" value="THERMOSPERMINE SYNTHASE ACAULIS5"/>
    <property type="match status" value="1"/>
</dbReference>
<name>A0A061R8K4_9CHLO</name>
<evidence type="ECO:0000313" key="2">
    <source>
        <dbReference type="EMBL" id="JAC68303.1"/>
    </source>
</evidence>
<dbReference type="SUPFAM" id="SSF53335">
    <property type="entry name" value="S-adenosyl-L-methionine-dependent methyltransferases"/>
    <property type="match status" value="1"/>
</dbReference>
<dbReference type="EMBL" id="GBEZ01018099">
    <property type="protein sequence ID" value="JAC68303.1"/>
    <property type="molecule type" value="Transcribed_RNA"/>
</dbReference>
<dbReference type="AlphaFoldDB" id="A0A061R8K4"/>
<dbReference type="GO" id="GO:0010487">
    <property type="term" value="F:thermospermine synthase activity"/>
    <property type="evidence" value="ECO:0007669"/>
    <property type="project" value="TreeGrafter"/>
</dbReference>
<reference evidence="2" key="1">
    <citation type="submission" date="2014-05" db="EMBL/GenBank/DDBJ databases">
        <title>The transcriptome of the halophilic microalga Tetraselmis sp. GSL018 isolated from the Great Salt Lake, Utah.</title>
        <authorList>
            <person name="Jinkerson R.E."/>
            <person name="D'Adamo S."/>
            <person name="Posewitz M.C."/>
        </authorList>
    </citation>
    <scope>NUCLEOTIDE SEQUENCE</scope>
    <source>
        <strain evidence="2">GSL018</strain>
    </source>
</reference>
<dbReference type="PANTHER" id="PTHR43317:SF1">
    <property type="entry name" value="THERMOSPERMINE SYNTHASE ACAULIS5"/>
    <property type="match status" value="1"/>
</dbReference>
<dbReference type="CDD" id="cd02440">
    <property type="entry name" value="AdoMet_MTases"/>
    <property type="match status" value="1"/>
</dbReference>
<dbReference type="GO" id="GO:0006596">
    <property type="term" value="P:polyamine biosynthetic process"/>
    <property type="evidence" value="ECO:0007669"/>
    <property type="project" value="UniProtKB-KW"/>
</dbReference>